<reference evidence="2 3" key="1">
    <citation type="journal article" date="2014" name="PLoS Genet.">
        <title>Phylogenetically driven sequencing of extremely halophilic archaea reveals strategies for static and dynamic osmo-response.</title>
        <authorList>
            <person name="Becker E.A."/>
            <person name="Seitzer P.M."/>
            <person name="Tritt A."/>
            <person name="Larsen D."/>
            <person name="Krusor M."/>
            <person name="Yao A.I."/>
            <person name="Wu D."/>
            <person name="Madern D."/>
            <person name="Eisen J.A."/>
            <person name="Darling A.E."/>
            <person name="Facciotti M.T."/>
        </authorList>
    </citation>
    <scope>NUCLEOTIDE SEQUENCE [LARGE SCALE GENOMIC DNA]</scope>
    <source>
        <strain evidence="2 3">DSM 18795</strain>
    </source>
</reference>
<dbReference type="AlphaFoldDB" id="L9WTM0"/>
<dbReference type="Proteomes" id="UP000011531">
    <property type="component" value="Unassembled WGS sequence"/>
</dbReference>
<feature type="coiled-coil region" evidence="1">
    <location>
        <begin position="31"/>
        <end position="65"/>
    </location>
</feature>
<sequence length="67" mass="7712">MDGSGQIPPKQVELTEAGEDFIKSAKIDIDEEPVEDRIEELRNRVDRLEDSLLHAYDRIEDLEGDEE</sequence>
<comment type="caution">
    <text evidence="2">The sequence shown here is derived from an EMBL/GenBank/DDBJ whole genome shotgun (WGS) entry which is preliminary data.</text>
</comment>
<protein>
    <submittedName>
        <fullName evidence="2">Uncharacterized protein</fullName>
    </submittedName>
</protein>
<gene>
    <name evidence="2" type="ORF">C492_19097</name>
</gene>
<name>L9WTM0_9EURY</name>
<evidence type="ECO:0000313" key="2">
    <source>
        <dbReference type="EMBL" id="ELY52772.1"/>
    </source>
</evidence>
<evidence type="ECO:0000313" key="3">
    <source>
        <dbReference type="Proteomes" id="UP000011531"/>
    </source>
</evidence>
<organism evidence="2 3">
    <name type="scientific">Natronococcus jeotgali DSM 18795</name>
    <dbReference type="NCBI Taxonomy" id="1227498"/>
    <lineage>
        <taxon>Archaea</taxon>
        <taxon>Methanobacteriati</taxon>
        <taxon>Methanobacteriota</taxon>
        <taxon>Stenosarchaea group</taxon>
        <taxon>Halobacteria</taxon>
        <taxon>Halobacteriales</taxon>
        <taxon>Natrialbaceae</taxon>
        <taxon>Natronococcus</taxon>
    </lineage>
</organism>
<dbReference type="EMBL" id="AOIA01000154">
    <property type="protein sequence ID" value="ELY52772.1"/>
    <property type="molecule type" value="Genomic_DNA"/>
</dbReference>
<accession>L9WTM0</accession>
<keyword evidence="1" id="KW-0175">Coiled coil</keyword>
<evidence type="ECO:0000256" key="1">
    <source>
        <dbReference type="SAM" id="Coils"/>
    </source>
</evidence>
<keyword evidence="3" id="KW-1185">Reference proteome</keyword>
<proteinExistence type="predicted"/>